<dbReference type="Proteomes" id="UP000285712">
    <property type="component" value="Unassembled WGS sequence"/>
</dbReference>
<evidence type="ECO:0000313" key="2">
    <source>
        <dbReference type="EMBL" id="RHZ02668.1"/>
    </source>
</evidence>
<evidence type="ECO:0000313" key="1">
    <source>
        <dbReference type="EMBL" id="RHY87121.1"/>
    </source>
</evidence>
<name>A0A3R7ARU9_APHAT</name>
<evidence type="ECO:0000313" key="3">
    <source>
        <dbReference type="Proteomes" id="UP000285712"/>
    </source>
</evidence>
<dbReference type="Proteomes" id="UP000286510">
    <property type="component" value="Unassembled WGS sequence"/>
</dbReference>
<organism evidence="1 3">
    <name type="scientific">Aphanomyces astaci</name>
    <name type="common">Crayfish plague agent</name>
    <dbReference type="NCBI Taxonomy" id="112090"/>
    <lineage>
        <taxon>Eukaryota</taxon>
        <taxon>Sar</taxon>
        <taxon>Stramenopiles</taxon>
        <taxon>Oomycota</taxon>
        <taxon>Saprolegniomycetes</taxon>
        <taxon>Saprolegniales</taxon>
        <taxon>Verrucalvaceae</taxon>
        <taxon>Aphanomyces</taxon>
    </lineage>
</organism>
<dbReference type="EMBL" id="QUTG01004815">
    <property type="protein sequence ID" value="RHY87121.1"/>
    <property type="molecule type" value="Genomic_DNA"/>
</dbReference>
<comment type="caution">
    <text evidence="1">The sequence shown here is derived from an EMBL/GenBank/DDBJ whole genome shotgun (WGS) entry which is preliminary data.</text>
</comment>
<sequence>MSLKPVTPALKVGCQVQFKLVTLDTPCEHLALRGLKACVDSSSNAAELLISRAVMKRLGFSEVELLSHALAKQEVWDVSDVDKTSAVAIVTRLTQATASNDECGDDGIHCATPNIEVPYAEDAEGE</sequence>
<accession>A0A3R7ARU9</accession>
<protein>
    <submittedName>
        <fullName evidence="1">Uncharacterized protein</fullName>
    </submittedName>
</protein>
<dbReference type="EMBL" id="QUTF01018201">
    <property type="protein sequence ID" value="RHZ02668.1"/>
    <property type="molecule type" value="Genomic_DNA"/>
</dbReference>
<evidence type="ECO:0000313" key="4">
    <source>
        <dbReference type="Proteomes" id="UP000286510"/>
    </source>
</evidence>
<gene>
    <name evidence="2" type="ORF">DYB26_013579</name>
    <name evidence="1" type="ORF">DYB35_009742</name>
</gene>
<dbReference type="AlphaFoldDB" id="A0A3R7ARU9"/>
<proteinExistence type="predicted"/>
<reference evidence="3 4" key="1">
    <citation type="submission" date="2018-08" db="EMBL/GenBank/DDBJ databases">
        <title>Aphanomyces genome sequencing and annotation.</title>
        <authorList>
            <person name="Minardi D."/>
            <person name="Oidtmann B."/>
            <person name="Van Der Giezen M."/>
            <person name="Studholme D.J."/>
        </authorList>
    </citation>
    <scope>NUCLEOTIDE SEQUENCE [LARGE SCALE GENOMIC DNA]</scope>
    <source>
        <strain evidence="2 4">FDL457</strain>
        <strain evidence="1 3">Sv</strain>
    </source>
</reference>